<evidence type="ECO:0000313" key="9">
    <source>
        <dbReference type="EMBL" id="CAK7323469.1"/>
    </source>
</evidence>
<feature type="compositionally biased region" description="Basic and acidic residues" evidence="7">
    <location>
        <begin position="93"/>
        <end position="112"/>
    </location>
</feature>
<dbReference type="GO" id="GO:0004222">
    <property type="term" value="F:metalloendopeptidase activity"/>
    <property type="evidence" value="ECO:0007669"/>
    <property type="project" value="InterPro"/>
</dbReference>
<keyword evidence="1 6" id="KW-0645">Protease</keyword>
<dbReference type="GO" id="GO:0016020">
    <property type="term" value="C:membrane"/>
    <property type="evidence" value="ECO:0007669"/>
    <property type="project" value="TreeGrafter"/>
</dbReference>
<sequence length="142" mass="15705">MEAEADYIGLMLMASAGYDPRIAPDVYLLTGDEDDGFESFDSTHPSGVKRAKLLKKAEVMEEALEIYKEVKAGNGNSKAWKSMPHGHGFQSPERVRKKEKKKESAAEAEHCGRTGCFDIEEGARPVSMKLIGVSEHRFGKQT</sequence>
<comment type="similarity">
    <text evidence="6">Belongs to the peptidase M48 family.</text>
</comment>
<feature type="region of interest" description="Disordered" evidence="7">
    <location>
        <begin position="77"/>
        <end position="114"/>
    </location>
</feature>
<keyword evidence="4 6" id="KW-0862">Zinc</keyword>
<gene>
    <name evidence="9" type="ORF">DCAF_LOCUS1098</name>
</gene>
<dbReference type="PANTHER" id="PTHR22726">
    <property type="entry name" value="METALLOENDOPEPTIDASE OMA1"/>
    <property type="match status" value="1"/>
</dbReference>
<keyword evidence="10" id="KW-1185">Reference proteome</keyword>
<comment type="caution">
    <text evidence="9">The sequence shown here is derived from an EMBL/GenBank/DDBJ whole genome shotgun (WGS) entry which is preliminary data.</text>
</comment>
<evidence type="ECO:0000256" key="4">
    <source>
        <dbReference type="ARBA" id="ARBA00022833"/>
    </source>
</evidence>
<evidence type="ECO:0000256" key="2">
    <source>
        <dbReference type="ARBA" id="ARBA00022723"/>
    </source>
</evidence>
<dbReference type="AlphaFoldDB" id="A0AAV1QTM5"/>
<dbReference type="Pfam" id="PF01435">
    <property type="entry name" value="Peptidase_M48"/>
    <property type="match status" value="1"/>
</dbReference>
<evidence type="ECO:0000256" key="5">
    <source>
        <dbReference type="ARBA" id="ARBA00023049"/>
    </source>
</evidence>
<dbReference type="InterPro" id="IPR051156">
    <property type="entry name" value="Mito/Outer_Membr_Metalloprot"/>
</dbReference>
<proteinExistence type="inferred from homology"/>
<evidence type="ECO:0000313" key="10">
    <source>
        <dbReference type="Proteomes" id="UP001314170"/>
    </source>
</evidence>
<protein>
    <recommendedName>
        <fullName evidence="8">Peptidase M48 domain-containing protein</fullName>
    </recommendedName>
</protein>
<evidence type="ECO:0000256" key="7">
    <source>
        <dbReference type="SAM" id="MobiDB-lite"/>
    </source>
</evidence>
<evidence type="ECO:0000259" key="8">
    <source>
        <dbReference type="Pfam" id="PF01435"/>
    </source>
</evidence>
<dbReference type="GO" id="GO:0051603">
    <property type="term" value="P:proteolysis involved in protein catabolic process"/>
    <property type="evidence" value="ECO:0007669"/>
    <property type="project" value="TreeGrafter"/>
</dbReference>
<keyword evidence="2" id="KW-0479">Metal-binding</keyword>
<keyword evidence="5 6" id="KW-0482">Metalloprotease</keyword>
<dbReference type="PANTHER" id="PTHR22726:SF1">
    <property type="entry name" value="METALLOENDOPEPTIDASE OMA1, MITOCHONDRIAL"/>
    <property type="match status" value="1"/>
</dbReference>
<dbReference type="GO" id="GO:0046872">
    <property type="term" value="F:metal ion binding"/>
    <property type="evidence" value="ECO:0007669"/>
    <property type="project" value="UniProtKB-KW"/>
</dbReference>
<evidence type="ECO:0000256" key="1">
    <source>
        <dbReference type="ARBA" id="ARBA00022670"/>
    </source>
</evidence>
<dbReference type="InterPro" id="IPR001915">
    <property type="entry name" value="Peptidase_M48"/>
</dbReference>
<dbReference type="Proteomes" id="UP001314170">
    <property type="component" value="Unassembled WGS sequence"/>
</dbReference>
<comment type="cofactor">
    <cofactor evidence="6">
        <name>Zn(2+)</name>
        <dbReference type="ChEBI" id="CHEBI:29105"/>
    </cofactor>
    <text evidence="6">Binds 1 zinc ion per subunit.</text>
</comment>
<dbReference type="EMBL" id="CAWUPB010000127">
    <property type="protein sequence ID" value="CAK7323469.1"/>
    <property type="molecule type" value="Genomic_DNA"/>
</dbReference>
<organism evidence="9 10">
    <name type="scientific">Dovyalis caffra</name>
    <dbReference type="NCBI Taxonomy" id="77055"/>
    <lineage>
        <taxon>Eukaryota</taxon>
        <taxon>Viridiplantae</taxon>
        <taxon>Streptophyta</taxon>
        <taxon>Embryophyta</taxon>
        <taxon>Tracheophyta</taxon>
        <taxon>Spermatophyta</taxon>
        <taxon>Magnoliopsida</taxon>
        <taxon>eudicotyledons</taxon>
        <taxon>Gunneridae</taxon>
        <taxon>Pentapetalae</taxon>
        <taxon>rosids</taxon>
        <taxon>fabids</taxon>
        <taxon>Malpighiales</taxon>
        <taxon>Salicaceae</taxon>
        <taxon>Flacourtieae</taxon>
        <taxon>Dovyalis</taxon>
    </lineage>
</organism>
<evidence type="ECO:0000256" key="3">
    <source>
        <dbReference type="ARBA" id="ARBA00022801"/>
    </source>
</evidence>
<feature type="domain" description="Peptidase M48" evidence="8">
    <location>
        <begin position="2"/>
        <end position="57"/>
    </location>
</feature>
<name>A0AAV1QTM5_9ROSI</name>
<evidence type="ECO:0000256" key="6">
    <source>
        <dbReference type="RuleBase" id="RU003983"/>
    </source>
</evidence>
<keyword evidence="3 6" id="KW-0378">Hydrolase</keyword>
<reference evidence="9 10" key="1">
    <citation type="submission" date="2024-01" db="EMBL/GenBank/DDBJ databases">
        <authorList>
            <person name="Waweru B."/>
        </authorList>
    </citation>
    <scope>NUCLEOTIDE SEQUENCE [LARGE SCALE GENOMIC DNA]</scope>
</reference>
<accession>A0AAV1QTM5</accession>